<feature type="compositionally biased region" description="Polar residues" evidence="3">
    <location>
        <begin position="191"/>
        <end position="203"/>
    </location>
</feature>
<keyword evidence="4" id="KW-0812">Transmembrane</keyword>
<accession>A0A2P4P4E7</accession>
<dbReference type="Proteomes" id="UP000018888">
    <property type="component" value="Unassembled WGS sequence"/>
</dbReference>
<evidence type="ECO:0000313" key="6">
    <source>
        <dbReference type="Proteomes" id="UP000018888"/>
    </source>
</evidence>
<evidence type="ECO:0000256" key="4">
    <source>
        <dbReference type="SAM" id="Phobius"/>
    </source>
</evidence>
<dbReference type="GO" id="GO:0016020">
    <property type="term" value="C:membrane"/>
    <property type="evidence" value="ECO:0007669"/>
    <property type="project" value="InterPro"/>
</dbReference>
<reference evidence="5 6" key="1">
    <citation type="journal article" date="2013" name="Proc. Natl. Acad. Sci. U.S.A.">
        <title>Genome of an arbuscular mycorrhizal fungus provides insight into the oldest plant symbiosis.</title>
        <authorList>
            <person name="Tisserant E."/>
            <person name="Malbreil M."/>
            <person name="Kuo A."/>
            <person name="Kohler A."/>
            <person name="Symeonidi A."/>
            <person name="Balestrini R."/>
            <person name="Charron P."/>
            <person name="Duensing N."/>
            <person name="Frei Dit Frey N."/>
            <person name="Gianinazzi-Pearson V."/>
            <person name="Gilbert L.B."/>
            <person name="Handa Y."/>
            <person name="Herr J.R."/>
            <person name="Hijri M."/>
            <person name="Koul R."/>
            <person name="Kawaguchi M."/>
            <person name="Krajinski F."/>
            <person name="Lammers P.J."/>
            <person name="Masclaux F.G."/>
            <person name="Murat C."/>
            <person name="Morin E."/>
            <person name="Ndikumana S."/>
            <person name="Pagni M."/>
            <person name="Petitpierre D."/>
            <person name="Requena N."/>
            <person name="Rosikiewicz P."/>
            <person name="Riley R."/>
            <person name="Saito K."/>
            <person name="San Clemente H."/>
            <person name="Shapiro H."/>
            <person name="van Tuinen D."/>
            <person name="Becard G."/>
            <person name="Bonfante P."/>
            <person name="Paszkowski U."/>
            <person name="Shachar-Hill Y.Y."/>
            <person name="Tuskan G.A."/>
            <person name="Young P.W."/>
            <person name="Sanders I.R."/>
            <person name="Henrissat B."/>
            <person name="Rensing S.A."/>
            <person name="Grigoriev I.V."/>
            <person name="Corradi N."/>
            <person name="Roux C."/>
            <person name="Martin F."/>
        </authorList>
    </citation>
    <scope>NUCLEOTIDE SEQUENCE [LARGE SCALE GENOMIC DNA]</scope>
    <source>
        <strain evidence="5 6">DAOM 197198</strain>
    </source>
</reference>
<keyword evidence="2" id="KW-0012">Acyltransferase</keyword>
<evidence type="ECO:0008006" key="7">
    <source>
        <dbReference type="Google" id="ProtNLM"/>
    </source>
</evidence>
<organism evidence="5 6">
    <name type="scientific">Rhizophagus irregularis (strain DAOM 181602 / DAOM 197198 / MUCL 43194)</name>
    <name type="common">Arbuscular mycorrhizal fungus</name>
    <name type="synonym">Glomus intraradices</name>
    <dbReference type="NCBI Taxonomy" id="747089"/>
    <lineage>
        <taxon>Eukaryota</taxon>
        <taxon>Fungi</taxon>
        <taxon>Fungi incertae sedis</taxon>
        <taxon>Mucoromycota</taxon>
        <taxon>Glomeromycotina</taxon>
        <taxon>Glomeromycetes</taxon>
        <taxon>Glomerales</taxon>
        <taxon>Glomeraceae</taxon>
        <taxon>Rhizophagus</taxon>
    </lineage>
</organism>
<dbReference type="SUPFAM" id="SSF55729">
    <property type="entry name" value="Acyl-CoA N-acyltransferases (Nat)"/>
    <property type="match status" value="1"/>
</dbReference>
<dbReference type="Pfam" id="PF05439">
    <property type="entry name" value="JTB"/>
    <property type="match status" value="1"/>
</dbReference>
<dbReference type="InterPro" id="IPR016181">
    <property type="entry name" value="Acyl_CoA_acyltransferase"/>
</dbReference>
<dbReference type="VEuPathDB" id="FungiDB:RhiirFUN_009382"/>
<evidence type="ECO:0000256" key="3">
    <source>
        <dbReference type="SAM" id="MobiDB-lite"/>
    </source>
</evidence>
<dbReference type="InterPro" id="IPR008657">
    <property type="entry name" value="JTB"/>
</dbReference>
<keyword evidence="4" id="KW-1133">Transmembrane helix</keyword>
<dbReference type="InterPro" id="IPR044542">
    <property type="entry name" value="NAA30-like"/>
</dbReference>
<comment type="caution">
    <text evidence="5">The sequence shown here is derived from an EMBL/GenBank/DDBJ whole genome shotgun (WGS) entry which is preliminary data.</text>
</comment>
<keyword evidence="4" id="KW-0472">Membrane</keyword>
<reference evidence="5 6" key="2">
    <citation type="journal article" date="2018" name="New Phytol.">
        <title>High intraspecific genome diversity in the model arbuscular mycorrhizal symbiont Rhizophagus irregularis.</title>
        <authorList>
            <person name="Chen E.C.H."/>
            <person name="Morin E."/>
            <person name="Beaudet D."/>
            <person name="Noel J."/>
            <person name="Yildirir G."/>
            <person name="Ndikumana S."/>
            <person name="Charron P."/>
            <person name="St-Onge C."/>
            <person name="Giorgi J."/>
            <person name="Kruger M."/>
            <person name="Marton T."/>
            <person name="Ropars J."/>
            <person name="Grigoriev I.V."/>
            <person name="Hainaut M."/>
            <person name="Henrissat B."/>
            <person name="Roux C."/>
            <person name="Martin F."/>
            <person name="Corradi N."/>
        </authorList>
    </citation>
    <scope>NUCLEOTIDE SEQUENCE [LARGE SCALE GENOMIC DNA]</scope>
    <source>
        <strain evidence="5 6">DAOM 197198</strain>
    </source>
</reference>
<keyword evidence="1" id="KW-0808">Transferase</keyword>
<dbReference type="AlphaFoldDB" id="A0A2P4P4E7"/>
<feature type="region of interest" description="Disordered" evidence="3">
    <location>
        <begin position="191"/>
        <end position="223"/>
    </location>
</feature>
<dbReference type="Gene3D" id="3.40.630.30">
    <property type="match status" value="2"/>
</dbReference>
<keyword evidence="6" id="KW-1185">Reference proteome</keyword>
<dbReference type="EMBL" id="AUPC02000401">
    <property type="protein sequence ID" value="POG60258.1"/>
    <property type="molecule type" value="Genomic_DNA"/>
</dbReference>
<dbReference type="PANTHER" id="PTHR45896">
    <property type="entry name" value="N-ALPHA-ACETYLTRANSFERASE 30"/>
    <property type="match status" value="1"/>
</dbReference>
<proteinExistence type="predicted"/>
<gene>
    <name evidence="5" type="ORF">GLOIN_2v1487180</name>
</gene>
<dbReference type="GO" id="GO:0031417">
    <property type="term" value="C:NatC complex"/>
    <property type="evidence" value="ECO:0007669"/>
    <property type="project" value="TreeGrafter"/>
</dbReference>
<evidence type="ECO:0000256" key="2">
    <source>
        <dbReference type="ARBA" id="ARBA00023315"/>
    </source>
</evidence>
<evidence type="ECO:0000256" key="1">
    <source>
        <dbReference type="ARBA" id="ARBA00022679"/>
    </source>
</evidence>
<feature type="transmembrane region" description="Helical" evidence="4">
    <location>
        <begin position="139"/>
        <end position="166"/>
    </location>
</feature>
<dbReference type="PANTHER" id="PTHR45896:SF1">
    <property type="entry name" value="N-ALPHA-ACETYLTRANSFERASE 30"/>
    <property type="match status" value="1"/>
</dbReference>
<dbReference type="GO" id="GO:0004596">
    <property type="term" value="F:protein-N-terminal amino-acid acetyltransferase activity"/>
    <property type="evidence" value="ECO:0007669"/>
    <property type="project" value="InterPro"/>
</dbReference>
<protein>
    <recommendedName>
        <fullName evidence="7">N-acetyltransferase domain-containing protein</fullName>
    </recommendedName>
</protein>
<evidence type="ECO:0000313" key="5">
    <source>
        <dbReference type="EMBL" id="POG60258.1"/>
    </source>
</evidence>
<feature type="transmembrane region" description="Helical" evidence="4">
    <location>
        <begin position="302"/>
        <end position="322"/>
    </location>
</feature>
<name>A0A2P4P4E7_RHIID</name>
<sequence length="344" mass="39585">MDKVKNKQKTTASTSSIIKQLTKDSPDITYVPYSSELQLPGIMSLIENDLSEPYSIYTYRYFINNWPNLCFMIVLETEYTNLGALSLYHNLGFIRDKRLYRYYLNGVDAFRLKLFCKSEIQIPIVECEETKKKLKFESLLVFIMNQFSSCITILCLCLLCLLTVVIHADITEITETTTNVEIVNSSIEVQQQKESSNTSPTQTSSDNNYLPPPSSLPSPTNTINNNDTDYDKVPIYTCHEIGPCVPCGVFEVKLEKYCHEFGNKQPVECQLDSPDISAGNNTYSLPKFQPCKRVIKFERTKYFEFQFLNMFLAFMSCSILIWRRSKLAADGYRKLSRRIRGNTL</sequence>